<evidence type="ECO:0000259" key="3">
    <source>
        <dbReference type="Pfam" id="PF07687"/>
    </source>
</evidence>
<feature type="binding site" evidence="2">
    <location>
        <position position="359"/>
    </location>
    <ligand>
        <name>Mn(2+)</name>
        <dbReference type="ChEBI" id="CHEBI:29035"/>
        <label>2</label>
    </ligand>
</feature>
<feature type="binding site" evidence="2">
    <location>
        <position position="105"/>
    </location>
    <ligand>
        <name>Mn(2+)</name>
        <dbReference type="ChEBI" id="CHEBI:29035"/>
        <label>2</label>
    </ligand>
</feature>
<feature type="binding site" evidence="2">
    <location>
        <position position="103"/>
    </location>
    <ligand>
        <name>Mn(2+)</name>
        <dbReference type="ChEBI" id="CHEBI:29035"/>
        <label>2</label>
    </ligand>
</feature>
<keyword evidence="1 4" id="KW-0378">Hydrolase</keyword>
<keyword evidence="5" id="KW-1185">Reference proteome</keyword>
<dbReference type="InterPro" id="IPR011650">
    <property type="entry name" value="Peptidase_M20_dimer"/>
</dbReference>
<comment type="cofactor">
    <cofactor evidence="2">
        <name>Mn(2+)</name>
        <dbReference type="ChEBI" id="CHEBI:29035"/>
    </cofactor>
    <text evidence="2">The Mn(2+) ion enhances activity.</text>
</comment>
<dbReference type="RefSeq" id="WP_099307902.1">
    <property type="nucleotide sequence ID" value="NZ_PDVP01000014.1"/>
</dbReference>
<dbReference type="OrthoDB" id="9777385at2"/>
<dbReference type="SUPFAM" id="SSF53187">
    <property type="entry name" value="Zn-dependent exopeptidases"/>
    <property type="match status" value="1"/>
</dbReference>
<dbReference type="InterPro" id="IPR036264">
    <property type="entry name" value="Bact_exopeptidase_dim_dom"/>
</dbReference>
<evidence type="ECO:0000256" key="2">
    <source>
        <dbReference type="PIRSR" id="PIRSR005962-1"/>
    </source>
</evidence>
<dbReference type="Proteomes" id="UP000221168">
    <property type="component" value="Unassembled WGS sequence"/>
</dbReference>
<name>A0A2G1QJJ5_9HYPH</name>
<feature type="domain" description="Peptidase M20 dimerisation" evidence="3">
    <location>
        <begin position="186"/>
        <end position="278"/>
    </location>
</feature>
<comment type="caution">
    <text evidence="4">The sequence shown here is derived from an EMBL/GenBank/DDBJ whole genome shotgun (WGS) entry which is preliminary data.</text>
</comment>
<feature type="binding site" evidence="2">
    <location>
        <position position="164"/>
    </location>
    <ligand>
        <name>Mn(2+)</name>
        <dbReference type="ChEBI" id="CHEBI:29035"/>
        <label>2</label>
    </ligand>
</feature>
<dbReference type="Gene3D" id="3.40.630.10">
    <property type="entry name" value="Zn peptidases"/>
    <property type="match status" value="1"/>
</dbReference>
<reference evidence="4 5" key="1">
    <citation type="submission" date="2017-10" db="EMBL/GenBank/DDBJ databases">
        <title>Sedimentibacterium mangrovi gen. nov., sp. nov., a novel member of family Phyllobacteriacea isolated from mangrove sediment.</title>
        <authorList>
            <person name="Liao H."/>
            <person name="Tian Y."/>
        </authorList>
    </citation>
    <scope>NUCLEOTIDE SEQUENCE [LARGE SCALE GENOMIC DNA]</scope>
    <source>
        <strain evidence="4 5">X9-2-2</strain>
    </source>
</reference>
<dbReference type="InterPro" id="IPR017439">
    <property type="entry name" value="Amidohydrolase"/>
</dbReference>
<dbReference type="EMBL" id="PDVP01000014">
    <property type="protein sequence ID" value="PHP65630.1"/>
    <property type="molecule type" value="Genomic_DNA"/>
</dbReference>
<evidence type="ECO:0000313" key="5">
    <source>
        <dbReference type="Proteomes" id="UP000221168"/>
    </source>
</evidence>
<sequence>MPVLNRAAEIAREAAEWRRHLHAIPELEFDLPETAGFIAARLREIGVDELHTGIAKTGMVALIRGNLGDGPVVGLRADMDALPIREATGLPHASRSVGRMHACGHDGHSSMLLGAAKHLAETRNFAGTVALVFQPAEENGGGGEVMVQEGIMDRFGIASVYGLHNVPGVPVGCFATRPGAIMASTAEFDITITGRGGHAAHPNETVDPIVAGAQIVSALQSIAARNADPVESVVVSVTQFHAGDAYNVIPQTATIAGTVRALKPELAALAESRLKALVTGLAQAHGATAEIAYVTSYPVTVNHAAETALAASVARTFAGEDQVRDDIPPTLGGEDFAFMLQSRPGCFMYIGNGDTAGLHHPEYDFNDDTIAHGITYWVKLAETVLAPKA</sequence>
<organism evidence="4 5">
    <name type="scientific">Zhengella mangrovi</name>
    <dbReference type="NCBI Taxonomy" id="1982044"/>
    <lineage>
        <taxon>Bacteria</taxon>
        <taxon>Pseudomonadati</taxon>
        <taxon>Pseudomonadota</taxon>
        <taxon>Alphaproteobacteria</taxon>
        <taxon>Hyphomicrobiales</taxon>
        <taxon>Notoacmeibacteraceae</taxon>
        <taxon>Zhengella</taxon>
    </lineage>
</organism>
<dbReference type="AlphaFoldDB" id="A0A2G1QJJ5"/>
<dbReference type="InterPro" id="IPR002933">
    <property type="entry name" value="Peptidase_M20"/>
</dbReference>
<proteinExistence type="predicted"/>
<dbReference type="Gene3D" id="3.30.70.360">
    <property type="match status" value="1"/>
</dbReference>
<dbReference type="CDD" id="cd05666">
    <property type="entry name" value="M20_Acy1-like"/>
    <property type="match status" value="1"/>
</dbReference>
<dbReference type="NCBIfam" id="TIGR01891">
    <property type="entry name" value="amidohydrolases"/>
    <property type="match status" value="1"/>
</dbReference>
<evidence type="ECO:0000313" key="4">
    <source>
        <dbReference type="EMBL" id="PHP65630.1"/>
    </source>
</evidence>
<dbReference type="PANTHER" id="PTHR11014">
    <property type="entry name" value="PEPTIDASE M20 FAMILY MEMBER"/>
    <property type="match status" value="1"/>
</dbReference>
<dbReference type="PIRSF" id="PIRSF005962">
    <property type="entry name" value="Pept_M20D_amidohydro"/>
    <property type="match status" value="1"/>
</dbReference>
<dbReference type="GO" id="GO:0050118">
    <property type="term" value="F:N-acetyldiaminopimelate deacetylase activity"/>
    <property type="evidence" value="ECO:0007669"/>
    <property type="project" value="UniProtKB-ARBA"/>
</dbReference>
<dbReference type="GO" id="GO:0046872">
    <property type="term" value="F:metal ion binding"/>
    <property type="evidence" value="ECO:0007669"/>
    <property type="project" value="UniProtKB-KW"/>
</dbReference>
<accession>A0A2G1QJJ5</accession>
<keyword evidence="2" id="KW-0464">Manganese</keyword>
<dbReference type="SUPFAM" id="SSF55031">
    <property type="entry name" value="Bacterial exopeptidase dimerisation domain"/>
    <property type="match status" value="1"/>
</dbReference>
<feature type="binding site" evidence="2">
    <location>
        <position position="138"/>
    </location>
    <ligand>
        <name>Mn(2+)</name>
        <dbReference type="ChEBI" id="CHEBI:29035"/>
        <label>2</label>
    </ligand>
</feature>
<dbReference type="FunFam" id="3.30.70.360:FF:000001">
    <property type="entry name" value="N-acetyldiaminopimelate deacetylase"/>
    <property type="match status" value="1"/>
</dbReference>
<protein>
    <submittedName>
        <fullName evidence="4">Amidohydrolase</fullName>
    </submittedName>
</protein>
<evidence type="ECO:0000256" key="1">
    <source>
        <dbReference type="ARBA" id="ARBA00022801"/>
    </source>
</evidence>
<dbReference type="GO" id="GO:0019877">
    <property type="term" value="P:diaminopimelate biosynthetic process"/>
    <property type="evidence" value="ECO:0007669"/>
    <property type="project" value="UniProtKB-ARBA"/>
</dbReference>
<keyword evidence="2" id="KW-0479">Metal-binding</keyword>
<dbReference type="Pfam" id="PF01546">
    <property type="entry name" value="Peptidase_M20"/>
    <property type="match status" value="1"/>
</dbReference>
<dbReference type="Pfam" id="PF07687">
    <property type="entry name" value="M20_dimer"/>
    <property type="match status" value="1"/>
</dbReference>
<gene>
    <name evidence="4" type="ORF">CSC94_18120</name>
</gene>
<dbReference type="PANTHER" id="PTHR11014:SF63">
    <property type="entry name" value="METALLOPEPTIDASE, PUTATIVE (AFU_ORTHOLOGUE AFUA_6G09600)-RELATED"/>
    <property type="match status" value="1"/>
</dbReference>